<accession>M4B8M2</accession>
<sequence>MLNPQLNYRQDTRVAHKVDLRFSYVIEVDILPRHPHFKAVSNGGLPQTAKSLFLGCLRSQAYLYLDSVVKRAVADCGHR</sequence>
<organism evidence="1 2">
    <name type="scientific">Hyaloperonospora arabidopsidis (strain Emoy2)</name>
    <name type="common">Downy mildew agent</name>
    <name type="synonym">Peronospora arabidopsidis</name>
    <dbReference type="NCBI Taxonomy" id="559515"/>
    <lineage>
        <taxon>Eukaryota</taxon>
        <taxon>Sar</taxon>
        <taxon>Stramenopiles</taxon>
        <taxon>Oomycota</taxon>
        <taxon>Peronosporomycetes</taxon>
        <taxon>Peronosporales</taxon>
        <taxon>Peronosporaceae</taxon>
        <taxon>Hyaloperonospora</taxon>
    </lineage>
</organism>
<dbReference type="EMBL" id="JH597989">
    <property type="status" value="NOT_ANNOTATED_CDS"/>
    <property type="molecule type" value="Genomic_DNA"/>
</dbReference>
<evidence type="ECO:0000313" key="2">
    <source>
        <dbReference type="Proteomes" id="UP000011713"/>
    </source>
</evidence>
<name>M4B8M2_HYAAE</name>
<reference evidence="2" key="1">
    <citation type="journal article" date="2010" name="Science">
        <title>Signatures of adaptation to obligate biotrophy in the Hyaloperonospora arabidopsidis genome.</title>
        <authorList>
            <person name="Baxter L."/>
            <person name="Tripathy S."/>
            <person name="Ishaque N."/>
            <person name="Boot N."/>
            <person name="Cabral A."/>
            <person name="Kemen E."/>
            <person name="Thines M."/>
            <person name="Ah-Fong A."/>
            <person name="Anderson R."/>
            <person name="Badejoko W."/>
            <person name="Bittner-Eddy P."/>
            <person name="Boore J.L."/>
            <person name="Chibucos M.C."/>
            <person name="Coates M."/>
            <person name="Dehal P."/>
            <person name="Delehaunty K."/>
            <person name="Dong S."/>
            <person name="Downton P."/>
            <person name="Dumas B."/>
            <person name="Fabro G."/>
            <person name="Fronick C."/>
            <person name="Fuerstenberg S.I."/>
            <person name="Fulton L."/>
            <person name="Gaulin E."/>
            <person name="Govers F."/>
            <person name="Hughes L."/>
            <person name="Humphray S."/>
            <person name="Jiang R.H."/>
            <person name="Judelson H."/>
            <person name="Kamoun S."/>
            <person name="Kyung K."/>
            <person name="Meijer H."/>
            <person name="Minx P."/>
            <person name="Morris P."/>
            <person name="Nelson J."/>
            <person name="Phuntumart V."/>
            <person name="Qutob D."/>
            <person name="Rehmany A."/>
            <person name="Rougon-Cardoso A."/>
            <person name="Ryden P."/>
            <person name="Torto-Alalibo T."/>
            <person name="Studholme D."/>
            <person name="Wang Y."/>
            <person name="Win J."/>
            <person name="Wood J."/>
            <person name="Clifton S.W."/>
            <person name="Rogers J."/>
            <person name="Van den Ackerveken G."/>
            <person name="Jones J.D."/>
            <person name="McDowell J.M."/>
            <person name="Beynon J."/>
            <person name="Tyler B.M."/>
        </authorList>
    </citation>
    <scope>NUCLEOTIDE SEQUENCE [LARGE SCALE GENOMIC DNA]</scope>
    <source>
        <strain evidence="2">Emoy2</strain>
    </source>
</reference>
<evidence type="ECO:0000313" key="1">
    <source>
        <dbReference type="EnsemblProtists" id="HpaP802629"/>
    </source>
</evidence>
<proteinExistence type="predicted"/>
<protein>
    <submittedName>
        <fullName evidence="1">Uncharacterized protein</fullName>
    </submittedName>
</protein>
<dbReference type="EnsemblProtists" id="HpaT802629">
    <property type="protein sequence ID" value="HpaP802629"/>
    <property type="gene ID" value="HpaG802629"/>
</dbReference>
<dbReference type="HOGENOM" id="CLU_2611123_0_0_1"/>
<dbReference type="VEuPathDB" id="FungiDB:HpaG802629"/>
<keyword evidence="2" id="KW-1185">Reference proteome</keyword>
<dbReference type="AlphaFoldDB" id="M4B8M2"/>
<reference evidence="1" key="2">
    <citation type="submission" date="2015-06" db="UniProtKB">
        <authorList>
            <consortium name="EnsemblProtists"/>
        </authorList>
    </citation>
    <scope>IDENTIFICATION</scope>
    <source>
        <strain evidence="1">Emoy2</strain>
    </source>
</reference>
<dbReference type="InParanoid" id="M4B8M2"/>
<dbReference type="Proteomes" id="UP000011713">
    <property type="component" value="Unassembled WGS sequence"/>
</dbReference>